<feature type="compositionally biased region" description="Pro residues" evidence="1">
    <location>
        <begin position="300"/>
        <end position="310"/>
    </location>
</feature>
<dbReference type="AlphaFoldDB" id="A0A4Y3VQM9"/>
<protein>
    <recommendedName>
        <fullName evidence="5">Lipoprotein</fullName>
    </recommendedName>
</protein>
<feature type="compositionally biased region" description="Basic and acidic residues" evidence="1">
    <location>
        <begin position="239"/>
        <end position="254"/>
    </location>
</feature>
<dbReference type="RefSeq" id="WP_141312512.1">
    <property type="nucleotide sequence ID" value="NZ_BJND01000045.1"/>
</dbReference>
<evidence type="ECO:0000313" key="4">
    <source>
        <dbReference type="Proteomes" id="UP000317881"/>
    </source>
</evidence>
<feature type="signal peptide" evidence="2">
    <location>
        <begin position="1"/>
        <end position="22"/>
    </location>
</feature>
<dbReference type="PROSITE" id="PS51257">
    <property type="entry name" value="PROKAR_LIPOPROTEIN"/>
    <property type="match status" value="1"/>
</dbReference>
<evidence type="ECO:0000256" key="1">
    <source>
        <dbReference type="SAM" id="MobiDB-lite"/>
    </source>
</evidence>
<feature type="compositionally biased region" description="Basic residues" evidence="1">
    <location>
        <begin position="268"/>
        <end position="294"/>
    </location>
</feature>
<gene>
    <name evidence="3" type="ORF">SSP24_56440</name>
</gene>
<accession>A0A4Y3VQM9</accession>
<name>A0A4Y3VQM9_9ACTN</name>
<reference evidence="3 4" key="1">
    <citation type="submission" date="2019-06" db="EMBL/GenBank/DDBJ databases">
        <title>Whole genome shotgun sequence of Streptomyces spinoverrucosus NBRC 14228.</title>
        <authorList>
            <person name="Hosoyama A."/>
            <person name="Uohara A."/>
            <person name="Ohji S."/>
            <person name="Ichikawa N."/>
        </authorList>
    </citation>
    <scope>NUCLEOTIDE SEQUENCE [LARGE SCALE GENOMIC DNA]</scope>
    <source>
        <strain evidence="3 4">NBRC 14228</strain>
    </source>
</reference>
<dbReference type="EMBL" id="BJND01000045">
    <property type="protein sequence ID" value="GEC07989.1"/>
    <property type="molecule type" value="Genomic_DNA"/>
</dbReference>
<proteinExistence type="predicted"/>
<organism evidence="3 4">
    <name type="scientific">Streptomyces spinoverrucosus</name>
    <dbReference type="NCBI Taxonomy" id="284043"/>
    <lineage>
        <taxon>Bacteria</taxon>
        <taxon>Bacillati</taxon>
        <taxon>Actinomycetota</taxon>
        <taxon>Actinomycetes</taxon>
        <taxon>Kitasatosporales</taxon>
        <taxon>Streptomycetaceae</taxon>
        <taxon>Streptomyces</taxon>
    </lineage>
</organism>
<dbReference type="Proteomes" id="UP000317881">
    <property type="component" value="Unassembled WGS sequence"/>
</dbReference>
<keyword evidence="4" id="KW-1185">Reference proteome</keyword>
<dbReference type="OrthoDB" id="4134946at2"/>
<evidence type="ECO:0000313" key="3">
    <source>
        <dbReference type="EMBL" id="GEC07989.1"/>
    </source>
</evidence>
<keyword evidence="2" id="KW-0732">Signal</keyword>
<feature type="region of interest" description="Disordered" evidence="1">
    <location>
        <begin position="22"/>
        <end position="48"/>
    </location>
</feature>
<comment type="caution">
    <text evidence="3">The sequence shown here is derived from an EMBL/GenBank/DDBJ whole genome shotgun (WGS) entry which is preliminary data.</text>
</comment>
<feature type="chain" id="PRO_5038751469" description="Lipoprotein" evidence="2">
    <location>
        <begin position="23"/>
        <end position="332"/>
    </location>
</feature>
<feature type="compositionally biased region" description="Polar residues" evidence="1">
    <location>
        <begin position="319"/>
        <end position="332"/>
    </location>
</feature>
<evidence type="ECO:0008006" key="5">
    <source>
        <dbReference type="Google" id="ProtNLM"/>
    </source>
</evidence>
<dbReference type="Gene3D" id="2.50.20.20">
    <property type="match status" value="1"/>
</dbReference>
<evidence type="ECO:0000256" key="2">
    <source>
        <dbReference type="SAM" id="SignalP"/>
    </source>
</evidence>
<feature type="region of interest" description="Disordered" evidence="1">
    <location>
        <begin position="221"/>
        <end position="332"/>
    </location>
</feature>
<sequence>MRRTIAASALLLAAALTGCAESADEGKPVDSAQPTAQSPQATPAEPEPRTAAEFLARAEEAMAGQKGWSFAVKGREGLVLQGQENAATYTAALHRTTGEEWALHSTGTTLRKGVSKPEEIYVVDGTVYVKKDTAGWEHGPLTDAEFADKVEDPLAALDAFRGYGDEVTVTAPEDGPDGQVELRVRKTTTPLTGVRDKSVVQKALRELDPTLRQLHAAGVAAPESEIAVSGGAAHPVRTGGDRADHGALPRDHSPAGRRQLIELPPPSRRLRHAHLRCRHRKALRGRPAARRSPRTLRSPPRAPQRGPSPSPERGCRSAETLQGVSVTLSSGS</sequence>